<dbReference type="EMBL" id="OU896714">
    <property type="protein sequence ID" value="CAG9824122.1"/>
    <property type="molecule type" value="Genomic_DNA"/>
</dbReference>
<keyword evidence="3" id="KW-1185">Reference proteome</keyword>
<evidence type="ECO:0000313" key="2">
    <source>
        <dbReference type="EMBL" id="CAG9824122.1"/>
    </source>
</evidence>
<name>A0A9N9SLE7_PHACE</name>
<reference evidence="2" key="2">
    <citation type="submission" date="2022-10" db="EMBL/GenBank/DDBJ databases">
        <authorList>
            <consortium name="ENA_rothamsted_submissions"/>
            <consortium name="culmorum"/>
            <person name="King R."/>
        </authorList>
    </citation>
    <scope>NUCLEOTIDE SEQUENCE</scope>
</reference>
<protein>
    <submittedName>
        <fullName evidence="2">Uncharacterized protein</fullName>
    </submittedName>
</protein>
<dbReference type="PRINTS" id="PR01345">
    <property type="entry name" value="CERVTRCPTASE"/>
</dbReference>
<evidence type="ECO:0000256" key="1">
    <source>
        <dbReference type="SAM" id="SignalP"/>
    </source>
</evidence>
<feature type="signal peptide" evidence="1">
    <location>
        <begin position="1"/>
        <end position="21"/>
    </location>
</feature>
<evidence type="ECO:0000313" key="3">
    <source>
        <dbReference type="Proteomes" id="UP001153737"/>
    </source>
</evidence>
<dbReference type="PANTHER" id="PTHR33332">
    <property type="entry name" value="REVERSE TRANSCRIPTASE DOMAIN-CONTAINING PROTEIN"/>
    <property type="match status" value="1"/>
</dbReference>
<organism evidence="2 3">
    <name type="scientific">Phaedon cochleariae</name>
    <name type="common">Mustard beetle</name>
    <dbReference type="NCBI Taxonomy" id="80249"/>
    <lineage>
        <taxon>Eukaryota</taxon>
        <taxon>Metazoa</taxon>
        <taxon>Ecdysozoa</taxon>
        <taxon>Arthropoda</taxon>
        <taxon>Hexapoda</taxon>
        <taxon>Insecta</taxon>
        <taxon>Pterygota</taxon>
        <taxon>Neoptera</taxon>
        <taxon>Endopterygota</taxon>
        <taxon>Coleoptera</taxon>
        <taxon>Polyphaga</taxon>
        <taxon>Cucujiformia</taxon>
        <taxon>Chrysomeloidea</taxon>
        <taxon>Chrysomelidae</taxon>
        <taxon>Chrysomelinae</taxon>
        <taxon>Chrysomelini</taxon>
        <taxon>Phaedon</taxon>
    </lineage>
</organism>
<reference evidence="2" key="1">
    <citation type="submission" date="2022-01" db="EMBL/GenBank/DDBJ databases">
        <authorList>
            <person name="King R."/>
        </authorList>
    </citation>
    <scope>NUCLEOTIDE SEQUENCE</scope>
</reference>
<gene>
    <name evidence="2" type="ORF">PHAECO_LOCUS11835</name>
</gene>
<dbReference type="Proteomes" id="UP001153737">
    <property type="component" value="Chromosome 8"/>
</dbReference>
<dbReference type="AlphaFoldDB" id="A0A9N9SLE7"/>
<accession>A0A9N9SLE7</accession>
<sequence>MLPKLFFVVFLSVTLVVLVLGAPRAIKNEEDLKKSVVEFLSQDETFLSALENSAVLVDRPMLVRHRRQSEANGMDIDSIDNGTVEEKEGFFDRAAKFVVDLLQRINSSTNTISTPYQRFVGSNFADDSTLHTAFSSRAPIPARQIRNERGRNVDNINMDLTTIPEWGSNNLVDFNANKTQACHFSRKADLTVPNISLSGVTIPLKTPISMLGITISNNLSWENHVRSIDKTASQKLGFLFRVKSYFTSSQLLMIYKAQIRPVLEYCFHIFTVGFCPKKDNSSRG</sequence>
<keyword evidence="1" id="KW-0732">Signal</keyword>
<feature type="chain" id="PRO_5040239516" evidence="1">
    <location>
        <begin position="22"/>
        <end position="284"/>
    </location>
</feature>
<proteinExistence type="predicted"/>
<dbReference type="OrthoDB" id="6760257at2759"/>